<gene>
    <name evidence="1" type="ORF">ANN_27979</name>
</gene>
<proteinExistence type="predicted"/>
<sequence length="97" mass="11137">MQIPNDSTLRKNYLHLCYWEALAYVRRYISSNYIWIAVDETTDIKGRYVANLVIGKLDGEVSPTPFLISSKVLEHTNHATVARFVNDGLKVLFFVLC</sequence>
<dbReference type="Proteomes" id="UP001148838">
    <property type="component" value="Unassembled WGS sequence"/>
</dbReference>
<keyword evidence="2" id="KW-1185">Reference proteome</keyword>
<evidence type="ECO:0000313" key="2">
    <source>
        <dbReference type="Proteomes" id="UP001148838"/>
    </source>
</evidence>
<protein>
    <submittedName>
        <fullName evidence="1">Uncharacterized protein</fullName>
    </submittedName>
</protein>
<comment type="caution">
    <text evidence="1">The sequence shown here is derived from an EMBL/GenBank/DDBJ whole genome shotgun (WGS) entry which is preliminary data.</text>
</comment>
<reference evidence="1 2" key="1">
    <citation type="journal article" date="2022" name="Allergy">
        <title>Genome assembly and annotation of Periplaneta americana reveal a comprehensive cockroach allergen profile.</title>
        <authorList>
            <person name="Wang L."/>
            <person name="Xiong Q."/>
            <person name="Saelim N."/>
            <person name="Wang L."/>
            <person name="Nong W."/>
            <person name="Wan A.T."/>
            <person name="Shi M."/>
            <person name="Liu X."/>
            <person name="Cao Q."/>
            <person name="Hui J.H.L."/>
            <person name="Sookrung N."/>
            <person name="Leung T.F."/>
            <person name="Tungtrongchitr A."/>
            <person name="Tsui S.K.W."/>
        </authorList>
    </citation>
    <scope>NUCLEOTIDE SEQUENCE [LARGE SCALE GENOMIC DNA]</scope>
    <source>
        <strain evidence="1">PWHHKU_190912</strain>
    </source>
</reference>
<dbReference type="EMBL" id="JAJSOF020000043">
    <property type="protein sequence ID" value="KAJ4425364.1"/>
    <property type="molecule type" value="Genomic_DNA"/>
</dbReference>
<name>A0ABQ8RUE1_PERAM</name>
<accession>A0ABQ8RUE1</accession>
<organism evidence="1 2">
    <name type="scientific">Periplaneta americana</name>
    <name type="common">American cockroach</name>
    <name type="synonym">Blatta americana</name>
    <dbReference type="NCBI Taxonomy" id="6978"/>
    <lineage>
        <taxon>Eukaryota</taxon>
        <taxon>Metazoa</taxon>
        <taxon>Ecdysozoa</taxon>
        <taxon>Arthropoda</taxon>
        <taxon>Hexapoda</taxon>
        <taxon>Insecta</taxon>
        <taxon>Pterygota</taxon>
        <taxon>Neoptera</taxon>
        <taxon>Polyneoptera</taxon>
        <taxon>Dictyoptera</taxon>
        <taxon>Blattodea</taxon>
        <taxon>Blattoidea</taxon>
        <taxon>Blattidae</taxon>
        <taxon>Blattinae</taxon>
        <taxon>Periplaneta</taxon>
    </lineage>
</organism>
<evidence type="ECO:0000313" key="1">
    <source>
        <dbReference type="EMBL" id="KAJ4425364.1"/>
    </source>
</evidence>